<dbReference type="EMBL" id="JH651075">
    <property type="protein sequence ID" value="EXA30008.1"/>
    <property type="molecule type" value="Genomic_DNA"/>
</dbReference>
<protein>
    <submittedName>
        <fullName evidence="1">Uncharacterized protein</fullName>
    </submittedName>
</protein>
<proteinExistence type="predicted"/>
<dbReference type="AlphaFoldDB" id="W9NB54"/>
<reference evidence="1" key="2">
    <citation type="submission" date="2012-05" db="EMBL/GenBank/DDBJ databases">
        <title>Annotation of the Genome Sequence of Fusarium oxysporum HDV247.</title>
        <authorList>
            <consortium name="The Broad Institute Genomics Platform"/>
            <person name="Ma L.-J."/>
            <person name="Corby-Kistler H."/>
            <person name="Broz K."/>
            <person name="Gale L.R."/>
            <person name="Jonkers W."/>
            <person name="O'Donnell K."/>
            <person name="Ploetz R."/>
            <person name="Steinberg C."/>
            <person name="Schwartz D.C."/>
            <person name="VanEtten H."/>
            <person name="Zhou S."/>
            <person name="Young S.K."/>
            <person name="Zeng Q."/>
            <person name="Gargeya S."/>
            <person name="Fitzgerald M."/>
            <person name="Abouelleil A."/>
            <person name="Alvarado L."/>
            <person name="Chapman S.B."/>
            <person name="Gainer-Dewar J."/>
            <person name="Goldberg J."/>
            <person name="Griggs A."/>
            <person name="Gujja S."/>
            <person name="Hansen M."/>
            <person name="Howarth C."/>
            <person name="Imamovic A."/>
            <person name="Ireland A."/>
            <person name="Larimer J."/>
            <person name="McCowan C."/>
            <person name="Murphy C."/>
            <person name="Pearson M."/>
            <person name="Poon T.W."/>
            <person name="Priest M."/>
            <person name="Roberts A."/>
            <person name="Saif S."/>
            <person name="Shea T."/>
            <person name="Sykes S."/>
            <person name="Wortman J."/>
            <person name="Nusbaum C."/>
            <person name="Birren B."/>
        </authorList>
    </citation>
    <scope>NUCLEOTIDE SEQUENCE</scope>
    <source>
        <strain evidence="1">HDV247</strain>
    </source>
</reference>
<reference evidence="1" key="1">
    <citation type="submission" date="2011-10" db="EMBL/GenBank/DDBJ databases">
        <title>The Genome Sequence of Fusarium oxysporum HDV247.</title>
        <authorList>
            <consortium name="The Broad Institute Genome Sequencing Platform"/>
            <person name="Ma L.-J."/>
            <person name="Gale L.R."/>
            <person name="Schwartz D.C."/>
            <person name="Zhou S."/>
            <person name="Corby-Kistler H."/>
            <person name="Young S.K."/>
            <person name="Zeng Q."/>
            <person name="Gargeya S."/>
            <person name="Fitzgerald M."/>
            <person name="Haas B."/>
            <person name="Abouelleil A."/>
            <person name="Alvarado L."/>
            <person name="Arachchi H.M."/>
            <person name="Berlin A."/>
            <person name="Brown A."/>
            <person name="Chapman S.B."/>
            <person name="Chen Z."/>
            <person name="Dunbar C."/>
            <person name="Freedman E."/>
            <person name="Gearin G."/>
            <person name="Goldberg J."/>
            <person name="Griggs A."/>
            <person name="Gujja S."/>
            <person name="Heiman D."/>
            <person name="Howarth C."/>
            <person name="Larson L."/>
            <person name="Lui A."/>
            <person name="MacDonald P.J.P."/>
            <person name="Montmayeur A."/>
            <person name="Murphy C."/>
            <person name="Neiman D."/>
            <person name="Pearson M."/>
            <person name="Priest M."/>
            <person name="Roberts A."/>
            <person name="Saif S."/>
            <person name="Shea T."/>
            <person name="Shenoy N."/>
            <person name="Sisk P."/>
            <person name="Stolte C."/>
            <person name="Sykes S."/>
            <person name="Wortman J."/>
            <person name="Nusbaum C."/>
            <person name="Birren B."/>
        </authorList>
    </citation>
    <scope>NUCLEOTIDE SEQUENCE [LARGE SCALE GENOMIC DNA]</scope>
    <source>
        <strain evidence="1">HDV247</strain>
    </source>
</reference>
<name>W9NB54_FUSOX</name>
<sequence length="67" mass="7734">MPFFHGTTVIAEAIRFFILDEQGRQIIKEIEGEDDVKEFVIVKGEDSERDLKLSSISIYQLESYVIP</sequence>
<accession>W9NB54</accession>
<organism evidence="1">
    <name type="scientific">Fusarium oxysporum f. sp. pisi HDV247</name>
    <dbReference type="NCBI Taxonomy" id="1080344"/>
    <lineage>
        <taxon>Eukaryota</taxon>
        <taxon>Fungi</taxon>
        <taxon>Dikarya</taxon>
        <taxon>Ascomycota</taxon>
        <taxon>Pezizomycotina</taxon>
        <taxon>Sordariomycetes</taxon>
        <taxon>Hypocreomycetidae</taxon>
        <taxon>Hypocreales</taxon>
        <taxon>Nectriaceae</taxon>
        <taxon>Fusarium</taxon>
        <taxon>Fusarium oxysporum species complex</taxon>
    </lineage>
</organism>
<gene>
    <name evidence="1" type="ORF">FOVG_18570</name>
</gene>
<dbReference type="HOGENOM" id="CLU_2812414_0_0_1"/>
<dbReference type="Proteomes" id="UP000030751">
    <property type="component" value="Unassembled WGS sequence"/>
</dbReference>
<evidence type="ECO:0000313" key="1">
    <source>
        <dbReference type="EMBL" id="EXA30008.1"/>
    </source>
</evidence>